<accession>A0ABN0BCD3</accession>
<reference evidence="2" key="1">
    <citation type="journal article" date="2014" name="Genome Announc.">
        <title>Draft genome sequences of six enterohepatic helicobacter species isolated from humans and one from rhesus macaques.</title>
        <authorList>
            <person name="Shen Z."/>
            <person name="Sheh A."/>
            <person name="Young S.K."/>
            <person name="Abouelliel A."/>
            <person name="Ward D.V."/>
            <person name="Earl A.M."/>
            <person name="Fox J.G."/>
        </authorList>
    </citation>
    <scope>NUCLEOTIDE SEQUENCE [LARGE SCALE GENOMIC DNA]</scope>
    <source>
        <strain evidence="2">CCUG 18818</strain>
    </source>
</reference>
<dbReference type="EMBL" id="DS990393">
    <property type="protein sequence ID" value="EFR47231.1"/>
    <property type="molecule type" value="Genomic_DNA"/>
</dbReference>
<evidence type="ECO:0000313" key="1">
    <source>
        <dbReference type="EMBL" id="EFR47231.1"/>
    </source>
</evidence>
<protein>
    <submittedName>
        <fullName evidence="1">Uncharacterized protein</fullName>
    </submittedName>
</protein>
<name>A0ABN0BCD3_9HELI</name>
<gene>
    <name evidence="1" type="ORF">HCCG_01779</name>
</gene>
<keyword evidence="2" id="KW-1185">Reference proteome</keyword>
<sequence>MCRISPFFLYIKLKCFKMTRLFSIAVLESPHKIQQWKEI</sequence>
<dbReference type="Proteomes" id="UP000005755">
    <property type="component" value="Unassembled WGS sequence"/>
</dbReference>
<evidence type="ECO:0000313" key="2">
    <source>
        <dbReference type="Proteomes" id="UP000005755"/>
    </source>
</evidence>
<organism evidence="1 2">
    <name type="scientific">Helicobacter cinaedi CCUG 18818 = ATCC BAA-847</name>
    <dbReference type="NCBI Taxonomy" id="537971"/>
    <lineage>
        <taxon>Bacteria</taxon>
        <taxon>Pseudomonadati</taxon>
        <taxon>Campylobacterota</taxon>
        <taxon>Epsilonproteobacteria</taxon>
        <taxon>Campylobacterales</taxon>
        <taxon>Helicobacteraceae</taxon>
        <taxon>Helicobacter</taxon>
    </lineage>
</organism>
<proteinExistence type="predicted"/>